<dbReference type="EMBL" id="VWCJ01000033">
    <property type="protein sequence ID" value="KAA4990360.1"/>
    <property type="molecule type" value="Genomic_DNA"/>
</dbReference>
<dbReference type="RefSeq" id="WP_130071582.1">
    <property type="nucleotide sequence ID" value="NZ_RCXN01000024.1"/>
</dbReference>
<dbReference type="Pfam" id="PF14397">
    <property type="entry name" value="ATPgrasp_ST"/>
    <property type="match status" value="1"/>
</dbReference>
<dbReference type="InterPro" id="IPR039523">
    <property type="entry name" value="RimK-rel_E_lig_ATP-grasp"/>
</dbReference>
<dbReference type="Gene3D" id="3.30.1490.20">
    <property type="entry name" value="ATP-grasp fold, A domain"/>
    <property type="match status" value="1"/>
</dbReference>
<reference evidence="2 3" key="1">
    <citation type="journal article" date="2019" name="Nat. Med.">
        <title>A library of human gut bacterial isolates paired with longitudinal multiomics data enables mechanistic microbiome research.</title>
        <authorList>
            <person name="Poyet M."/>
            <person name="Groussin M."/>
            <person name="Gibbons S.M."/>
            <person name="Avila-Pacheco J."/>
            <person name="Jiang X."/>
            <person name="Kearney S.M."/>
            <person name="Perrotta A.R."/>
            <person name="Berdy B."/>
            <person name="Zhao S."/>
            <person name="Lieberman T.D."/>
            <person name="Swanson P.K."/>
            <person name="Smith M."/>
            <person name="Roesemann S."/>
            <person name="Alexander J.E."/>
            <person name="Rich S.A."/>
            <person name="Livny J."/>
            <person name="Vlamakis H."/>
            <person name="Clish C."/>
            <person name="Bullock K."/>
            <person name="Deik A."/>
            <person name="Scott J."/>
            <person name="Pierce K.A."/>
            <person name="Xavier R.J."/>
            <person name="Alm E.J."/>
        </authorList>
    </citation>
    <scope>NUCLEOTIDE SEQUENCE [LARGE SCALE GENOMIC DNA]</scope>
    <source>
        <strain evidence="2 3">BIOML-A46</strain>
    </source>
</reference>
<evidence type="ECO:0000313" key="3">
    <source>
        <dbReference type="Proteomes" id="UP000460666"/>
    </source>
</evidence>
<name>A0A642EX44_BACFG</name>
<accession>A0A642EX44</accession>
<feature type="domain" description="Alpha-L-glutamate ligase-related protein ATP-grasp" evidence="1">
    <location>
        <begin position="125"/>
        <end position="338"/>
    </location>
</feature>
<comment type="caution">
    <text evidence="2">The sequence shown here is derived from an EMBL/GenBank/DDBJ whole genome shotgun (WGS) entry which is preliminary data.</text>
</comment>
<dbReference type="AlphaFoldDB" id="A0A642EX44"/>
<dbReference type="InterPro" id="IPR013815">
    <property type="entry name" value="ATP_grasp_subdomain_1"/>
</dbReference>
<proteinExistence type="predicted"/>
<organism evidence="2 3">
    <name type="scientific">Bacteroides fragilis</name>
    <dbReference type="NCBI Taxonomy" id="817"/>
    <lineage>
        <taxon>Bacteria</taxon>
        <taxon>Pseudomonadati</taxon>
        <taxon>Bacteroidota</taxon>
        <taxon>Bacteroidia</taxon>
        <taxon>Bacteroidales</taxon>
        <taxon>Bacteroidaceae</taxon>
        <taxon>Bacteroides</taxon>
    </lineage>
</organism>
<gene>
    <name evidence="2" type="ORF">F2Z89_22810</name>
</gene>
<protein>
    <recommendedName>
        <fullName evidence="1">Alpha-L-glutamate ligase-related protein ATP-grasp domain-containing protein</fullName>
    </recommendedName>
</protein>
<evidence type="ECO:0000259" key="1">
    <source>
        <dbReference type="Pfam" id="PF14397"/>
    </source>
</evidence>
<dbReference type="SUPFAM" id="SSF56059">
    <property type="entry name" value="Glutathione synthetase ATP-binding domain-like"/>
    <property type="match status" value="1"/>
</dbReference>
<evidence type="ECO:0000313" key="2">
    <source>
        <dbReference type="EMBL" id="KAA4990360.1"/>
    </source>
</evidence>
<dbReference type="Proteomes" id="UP000460666">
    <property type="component" value="Unassembled WGS sequence"/>
</dbReference>
<dbReference type="GO" id="GO:0005524">
    <property type="term" value="F:ATP binding"/>
    <property type="evidence" value="ECO:0007669"/>
    <property type="project" value="InterPro"/>
</dbReference>
<sequence length="341" mass="39834">MNIGQTIYKQWKVYRIVTVLKYFRESWVNSKFVLKKCPSKNRAFIYLDLLYWYVFYGDDFNDYCIFTFWNKSNRERKTYISLRRNDVLRYAFSTPEVHELFLDKAKFNQRFRKYINRGWLTTVNKSWTEIVEFIIQYRDVIAKPLKDYGGHGVFKICTSSDNYKDALDILEQKIVAGEQFIIEEIITNCEKLKSLAPGSLNTIRIVTVLDREKQLHILAALLRMGNGVALTDNYHDGGMACAIDLESSTLKGEAYSMNCQKYELHPYSHIKFDSFIIPDFDKCVSVVKEVAYYEPDARYVGWDLAITPNGVELLEGNIPPGEDITQIASGCGLWYQMQEWK</sequence>